<evidence type="ECO:0000313" key="4">
    <source>
        <dbReference type="Proteomes" id="UP000249886"/>
    </source>
</evidence>
<dbReference type="SUPFAM" id="SSF56601">
    <property type="entry name" value="beta-lactamase/transpeptidase-like"/>
    <property type="match status" value="1"/>
</dbReference>
<dbReference type="Proteomes" id="UP000249886">
    <property type="component" value="Unassembled WGS sequence"/>
</dbReference>
<evidence type="ECO:0000256" key="2">
    <source>
        <dbReference type="SAM" id="SignalP"/>
    </source>
</evidence>
<comment type="caution">
    <text evidence="3">The sequence shown here is derived from an EMBL/GenBank/DDBJ whole genome shotgun (WGS) entry which is preliminary data.</text>
</comment>
<organism evidence="3 4">
    <name type="scientific">Corynebacterium matruchotii</name>
    <dbReference type="NCBI Taxonomy" id="43768"/>
    <lineage>
        <taxon>Bacteria</taxon>
        <taxon>Bacillati</taxon>
        <taxon>Actinomycetota</taxon>
        <taxon>Actinomycetes</taxon>
        <taxon>Mycobacteriales</taxon>
        <taxon>Corynebacteriaceae</taxon>
        <taxon>Corynebacterium</taxon>
    </lineage>
</organism>
<feature type="region of interest" description="Disordered" evidence="1">
    <location>
        <begin position="23"/>
        <end position="51"/>
    </location>
</feature>
<dbReference type="PROSITE" id="PS51257">
    <property type="entry name" value="PROKAR_LIPOPROTEIN"/>
    <property type="match status" value="1"/>
</dbReference>
<sequence length="271" mass="28054">MRRALLTVLLIPTIVIGVTSCALPTRPPQPATPTTPIVTQPDTPLPAPGPTSPNVDKLQTIVTQVEQQTGAKIGIATSTEAAGSISTGPAWSTAKVPVAIAALRNNSAITQSNMWAAITASDNQAAASLWESLGSPTTAASATDQVLRDGGDATTHTQSQVLRPGFSAFGQTQWRLIDQAGFAEHMSTIAGGSDVLVAMSNIAADQRYGLGTIPGAVFKGGWGPEPENGYVVRQFGLMPGPKPYGIAVMVVADNYQSGQYALSLAAKYLQA</sequence>
<dbReference type="Gene3D" id="3.40.710.10">
    <property type="entry name" value="DD-peptidase/beta-lactamase superfamily"/>
    <property type="match status" value="1"/>
</dbReference>
<keyword evidence="2" id="KW-0732">Signal</keyword>
<feature type="signal peptide" evidence="2">
    <location>
        <begin position="1"/>
        <end position="24"/>
    </location>
</feature>
<protein>
    <submittedName>
        <fullName evidence="3">Putative secreted protein</fullName>
    </submittedName>
</protein>
<accession>A0A3S4XFL6</accession>
<dbReference type="EMBL" id="UARK01000011">
    <property type="protein sequence ID" value="SPW28580.1"/>
    <property type="molecule type" value="Genomic_DNA"/>
</dbReference>
<feature type="chain" id="PRO_5043188934" evidence="2">
    <location>
        <begin position="25"/>
        <end position="271"/>
    </location>
</feature>
<evidence type="ECO:0000313" key="3">
    <source>
        <dbReference type="EMBL" id="SPW28580.1"/>
    </source>
</evidence>
<name>A0A3S4XFL6_9CORY</name>
<dbReference type="RefSeq" id="WP_005525043.1">
    <property type="nucleotide sequence ID" value="NZ_CAUVSC010000001.1"/>
</dbReference>
<gene>
    <name evidence="3" type="ORF">NCTC10254_01526</name>
</gene>
<dbReference type="InterPro" id="IPR012338">
    <property type="entry name" value="Beta-lactam/transpept-like"/>
</dbReference>
<proteinExistence type="predicted"/>
<reference evidence="3 4" key="1">
    <citation type="submission" date="2018-06" db="EMBL/GenBank/DDBJ databases">
        <authorList>
            <consortium name="Pathogen Informatics"/>
            <person name="Doyle S."/>
        </authorList>
    </citation>
    <scope>NUCLEOTIDE SEQUENCE [LARGE SCALE GENOMIC DNA]</scope>
    <source>
        <strain evidence="3 4">NCTC10254</strain>
    </source>
</reference>
<dbReference type="AlphaFoldDB" id="A0A3S4XFL6"/>
<dbReference type="GeneID" id="84573617"/>
<evidence type="ECO:0000256" key="1">
    <source>
        <dbReference type="SAM" id="MobiDB-lite"/>
    </source>
</evidence>